<dbReference type="InterPro" id="IPR014998">
    <property type="entry name" value="DUF1848"/>
</dbReference>
<evidence type="ECO:0000313" key="2">
    <source>
        <dbReference type="Proteomes" id="UP000825483"/>
    </source>
</evidence>
<dbReference type="RefSeq" id="WP_223928556.1">
    <property type="nucleotide sequence ID" value="NZ_BPTU01000002.1"/>
</dbReference>
<protein>
    <recommendedName>
        <fullName evidence="3">DUF1848 domain-containing protein</fullName>
    </recommendedName>
</protein>
<proteinExistence type="predicted"/>
<reference evidence="1" key="1">
    <citation type="journal article" date="2022" name="Int. J. Syst. Evol. Microbiol.">
        <title>Prevotella lacticifex sp. nov., isolated from the rumen of cows.</title>
        <authorList>
            <person name="Shinkai T."/>
            <person name="Ikeyama N."/>
            <person name="Kumagai M."/>
            <person name="Ohmori H."/>
            <person name="Sakamoto M."/>
            <person name="Ohkuma M."/>
            <person name="Mitsumori M."/>
        </authorList>
    </citation>
    <scope>NUCLEOTIDE SEQUENCE</scope>
    <source>
        <strain evidence="1">R5076</strain>
    </source>
</reference>
<keyword evidence="2" id="KW-1185">Reference proteome</keyword>
<organism evidence="1 2">
    <name type="scientific">Prevotella lacticifex</name>
    <dbReference type="NCBI Taxonomy" id="2854755"/>
    <lineage>
        <taxon>Bacteria</taxon>
        <taxon>Pseudomonadati</taxon>
        <taxon>Bacteroidota</taxon>
        <taxon>Bacteroidia</taxon>
        <taxon>Bacteroidales</taxon>
        <taxon>Prevotellaceae</taxon>
        <taxon>Prevotella</taxon>
    </lineage>
</organism>
<dbReference type="AlphaFoldDB" id="A0A9R1CC64"/>
<dbReference type="Pfam" id="PF08902">
    <property type="entry name" value="DUF1848"/>
    <property type="match status" value="1"/>
</dbReference>
<accession>A0A9R1CC64</accession>
<comment type="caution">
    <text evidence="1">The sequence shown here is derived from an EMBL/GenBank/DDBJ whole genome shotgun (WGS) entry which is preliminary data.</text>
</comment>
<dbReference type="GeneID" id="72466132"/>
<evidence type="ECO:0008006" key="3">
    <source>
        <dbReference type="Google" id="ProtNLM"/>
    </source>
</evidence>
<dbReference type="EMBL" id="BPUB01000002">
    <property type="protein sequence ID" value="GJG59825.1"/>
    <property type="molecule type" value="Genomic_DNA"/>
</dbReference>
<evidence type="ECO:0000313" key="1">
    <source>
        <dbReference type="EMBL" id="GJG59825.1"/>
    </source>
</evidence>
<gene>
    <name evidence="1" type="ORF">PRLR5076_26760</name>
</gene>
<name>A0A9R1CC64_9BACT</name>
<dbReference type="Proteomes" id="UP000825483">
    <property type="component" value="Unassembled WGS sequence"/>
</dbReference>
<sequence>MATWAKQKLPRENGELVDMQVPILVSASRSTDIPAFYADWFFYRLAKAGYSAWTNPFNGVKSYVSYKDTRFIVFWSKNPKPLLRYLPILKQREIGCYIQYSLNDYEEEGLEKNVPPLKQRIETFKQLTNALGKGHVIWRFDPLVLTDNINIGKLLDKVENIGNQLQGYTEKLVFSFADILSYRKVQANLQKANINYTDWQEDQMREFARRLSVLNQKWGYELATCGEKIDLTEFGVKKNHCVDDELIIKLAYDDKKLMDYLKVKFYPMPQKSLFGDSEPLPDSAIILPNGMYALHGDNKDKGQRAFCGCIKSKDIGEYNTCVHGCEYCYANASKQAAAMNYKYHKENPWSETITGK</sequence>